<reference evidence="4" key="3">
    <citation type="submission" date="2016-11" db="EMBL/GenBank/DDBJ databases">
        <authorList>
            <person name="Varghese N."/>
            <person name="Submissions S."/>
        </authorList>
    </citation>
    <scope>NUCLEOTIDE SEQUENCE [LARGE SCALE GENOMIC DNA]</scope>
    <source>
        <strain evidence="4">DSM 27989</strain>
    </source>
</reference>
<dbReference type="InterPro" id="IPR004590">
    <property type="entry name" value="ssDNA_annealing_RecT"/>
</dbReference>
<dbReference type="Proteomes" id="UP000650994">
    <property type="component" value="Unassembled WGS sequence"/>
</dbReference>
<evidence type="ECO:0000313" key="2">
    <source>
        <dbReference type="EMBL" id="GGF00367.1"/>
    </source>
</evidence>
<dbReference type="GO" id="GO:0006259">
    <property type="term" value="P:DNA metabolic process"/>
    <property type="evidence" value="ECO:0007669"/>
    <property type="project" value="InterPro"/>
</dbReference>
<organism evidence="3 4">
    <name type="scientific">Chishuiella changwenlii</name>
    <dbReference type="NCBI Taxonomy" id="1434701"/>
    <lineage>
        <taxon>Bacteria</taxon>
        <taxon>Pseudomonadati</taxon>
        <taxon>Bacteroidota</taxon>
        <taxon>Flavobacteriia</taxon>
        <taxon>Flavobacteriales</taxon>
        <taxon>Weeksellaceae</taxon>
        <taxon>Chishuiella</taxon>
    </lineage>
</organism>
<dbReference type="NCBIfam" id="TIGR00616">
    <property type="entry name" value="rect"/>
    <property type="match status" value="1"/>
</dbReference>
<dbReference type="GO" id="GO:0003677">
    <property type="term" value="F:DNA binding"/>
    <property type="evidence" value="ECO:0007669"/>
    <property type="project" value="InterPro"/>
</dbReference>
<dbReference type="AlphaFoldDB" id="A0A1M6XBU8"/>
<reference evidence="2" key="5">
    <citation type="submission" date="2024-05" db="EMBL/GenBank/DDBJ databases">
        <authorList>
            <person name="Sun Q."/>
            <person name="Zhou Y."/>
        </authorList>
    </citation>
    <scope>NUCLEOTIDE SEQUENCE</scope>
    <source>
        <strain evidence="2">CGMCC 1.12707</strain>
    </source>
</reference>
<protein>
    <submittedName>
        <fullName evidence="2 3">Recombination protein RecT</fullName>
    </submittedName>
</protein>
<dbReference type="EMBL" id="BMFL01000011">
    <property type="protein sequence ID" value="GGF00367.1"/>
    <property type="molecule type" value="Genomic_DNA"/>
</dbReference>
<dbReference type="Proteomes" id="UP000184120">
    <property type="component" value="Unassembled WGS sequence"/>
</dbReference>
<reference evidence="5" key="4">
    <citation type="journal article" date="2019" name="Int. J. Syst. Evol. Microbiol.">
        <title>The Global Catalogue of Microorganisms (GCM) 10K type strain sequencing project: providing services to taxonomists for standard genome sequencing and annotation.</title>
        <authorList>
            <consortium name="The Broad Institute Genomics Platform"/>
            <consortium name="The Broad Institute Genome Sequencing Center for Infectious Disease"/>
            <person name="Wu L."/>
            <person name="Ma J."/>
        </authorList>
    </citation>
    <scope>NUCLEOTIDE SEQUENCE [LARGE SCALE GENOMIC DNA]</scope>
    <source>
        <strain evidence="5">CGMCC 1.12707</strain>
    </source>
</reference>
<accession>A0A1M6XBU8</accession>
<dbReference type="RefSeq" id="WP_072931239.1">
    <property type="nucleotide sequence ID" value="NZ_BMFL01000011.1"/>
</dbReference>
<name>A0A1M6XBU8_9FLAO</name>
<dbReference type="Pfam" id="PF03837">
    <property type="entry name" value="RecT"/>
    <property type="match status" value="1"/>
</dbReference>
<reference evidence="3" key="2">
    <citation type="submission" date="2016-11" db="EMBL/GenBank/DDBJ databases">
        <authorList>
            <person name="Jaros S."/>
            <person name="Januszkiewicz K."/>
            <person name="Wedrychowicz H."/>
        </authorList>
    </citation>
    <scope>NUCLEOTIDE SEQUENCE [LARGE SCALE GENOMIC DNA]</scope>
    <source>
        <strain evidence="3">DSM 27989</strain>
    </source>
</reference>
<evidence type="ECO:0000313" key="4">
    <source>
        <dbReference type="Proteomes" id="UP000184120"/>
    </source>
</evidence>
<keyword evidence="5" id="KW-1185">Reference proteome</keyword>
<feature type="region of interest" description="Disordered" evidence="1">
    <location>
        <begin position="266"/>
        <end position="287"/>
    </location>
</feature>
<evidence type="ECO:0000256" key="1">
    <source>
        <dbReference type="SAM" id="MobiDB-lite"/>
    </source>
</evidence>
<dbReference type="InterPro" id="IPR018330">
    <property type="entry name" value="RecT_fam"/>
</dbReference>
<dbReference type="EMBL" id="FRBH01000005">
    <property type="protein sequence ID" value="SHL03403.1"/>
    <property type="molecule type" value="Genomic_DNA"/>
</dbReference>
<dbReference type="STRING" id="1434701.SAMN05443634_105190"/>
<dbReference type="OrthoDB" id="1045432at2"/>
<sequence length="287" mass="31527">MSENTQQVAKITNAIATDVLNSVNKRMELGSLQLPTDYSAANALQEAYLMLSEDKNKPLDKCSVGSVTKALFNMATKGLNPAKNQCYFVPYGNELKLSVSYIGNIALAKRLGGVKNIKGQVIYKNDDFKFQINPKSGRKEIISHSQSLESLEGGEIVGAYAIAEFNDGTFDVEIMTMPQIKKAWEQGAMKGNSPAHKNFPDQMAIKSVINRLTKIINGSSDDSYLNDDNESNKVKADVKSEIKQNANSQPLDFEEAQVVEENNIVDVSSGSEETQAEIFPDEAPFKD</sequence>
<proteinExistence type="predicted"/>
<gene>
    <name evidence="2" type="ORF">GCM10010984_17430</name>
    <name evidence="3" type="ORF">SAMN05443634_105190</name>
</gene>
<reference evidence="2" key="1">
    <citation type="journal article" date="2014" name="Int. J. Syst. Evol. Microbiol.">
        <title>Complete genome of a new Firmicutes species belonging to the dominant human colonic microbiota ('Ruminococcus bicirculans') reveals two chromosomes and a selective capacity to utilize plant glucans.</title>
        <authorList>
            <consortium name="NISC Comparative Sequencing Program"/>
            <person name="Wegmann U."/>
            <person name="Louis P."/>
            <person name="Goesmann A."/>
            <person name="Henrissat B."/>
            <person name="Duncan S.H."/>
            <person name="Flint H.J."/>
        </authorList>
    </citation>
    <scope>NUCLEOTIDE SEQUENCE</scope>
    <source>
        <strain evidence="2">CGMCC 1.12707</strain>
    </source>
</reference>
<evidence type="ECO:0000313" key="3">
    <source>
        <dbReference type="EMBL" id="SHL03403.1"/>
    </source>
</evidence>
<evidence type="ECO:0000313" key="5">
    <source>
        <dbReference type="Proteomes" id="UP000650994"/>
    </source>
</evidence>